<dbReference type="PANTHER" id="PTHR33978">
    <property type="entry name" value="SERINE/THREONINE-KINASE"/>
    <property type="match status" value="1"/>
</dbReference>
<dbReference type="AlphaFoldDB" id="A0A2I0AEV2"/>
<dbReference type="OrthoDB" id="1932439at2759"/>
<evidence type="ECO:0000313" key="3">
    <source>
        <dbReference type="Proteomes" id="UP000236161"/>
    </source>
</evidence>
<dbReference type="EMBL" id="KZ451986">
    <property type="protein sequence ID" value="PKA54089.1"/>
    <property type="molecule type" value="Genomic_DNA"/>
</dbReference>
<proteinExistence type="predicted"/>
<feature type="region of interest" description="Disordered" evidence="1">
    <location>
        <begin position="55"/>
        <end position="84"/>
    </location>
</feature>
<dbReference type="Proteomes" id="UP000236161">
    <property type="component" value="Unassembled WGS sequence"/>
</dbReference>
<dbReference type="STRING" id="1088818.A0A2I0AEV2"/>
<evidence type="ECO:0000313" key="2">
    <source>
        <dbReference type="EMBL" id="PKA54089.1"/>
    </source>
</evidence>
<dbReference type="PANTHER" id="PTHR33978:SF4">
    <property type="entry name" value="SERINE_THREONINE-KINASE"/>
    <property type="match status" value="1"/>
</dbReference>
<accession>A0A2I0AEV2</accession>
<evidence type="ECO:0000256" key="1">
    <source>
        <dbReference type="SAM" id="MobiDB-lite"/>
    </source>
</evidence>
<name>A0A2I0AEV2_9ASPA</name>
<reference evidence="2 3" key="1">
    <citation type="journal article" date="2017" name="Nature">
        <title>The Apostasia genome and the evolution of orchids.</title>
        <authorList>
            <person name="Zhang G.Q."/>
            <person name="Liu K.W."/>
            <person name="Li Z."/>
            <person name="Lohaus R."/>
            <person name="Hsiao Y.Y."/>
            <person name="Niu S.C."/>
            <person name="Wang J.Y."/>
            <person name="Lin Y.C."/>
            <person name="Xu Q."/>
            <person name="Chen L.J."/>
            <person name="Yoshida K."/>
            <person name="Fujiwara S."/>
            <person name="Wang Z.W."/>
            <person name="Zhang Y.Q."/>
            <person name="Mitsuda N."/>
            <person name="Wang M."/>
            <person name="Liu G.H."/>
            <person name="Pecoraro L."/>
            <person name="Huang H.X."/>
            <person name="Xiao X.J."/>
            <person name="Lin M."/>
            <person name="Wu X.Y."/>
            <person name="Wu W.L."/>
            <person name="Chen Y.Y."/>
            <person name="Chang S.B."/>
            <person name="Sakamoto S."/>
            <person name="Ohme-Takagi M."/>
            <person name="Yagi M."/>
            <person name="Zeng S.J."/>
            <person name="Shen C.Y."/>
            <person name="Yeh C.M."/>
            <person name="Luo Y.B."/>
            <person name="Tsai W.C."/>
            <person name="Van de Peer Y."/>
            <person name="Liu Z.J."/>
        </authorList>
    </citation>
    <scope>NUCLEOTIDE SEQUENCE [LARGE SCALE GENOMIC DNA]</scope>
    <source>
        <strain evidence="3">cv. Shenzhen</strain>
        <tissue evidence="2">Stem</tissue>
    </source>
</reference>
<sequence length="177" mass="18967">MDKLQAPPDAAKHYTGGDGGGSGGGGLVWDCNSALYDSFELRSFKQHLESAVAGRCPSMPRLSDSSPEPQPEVAQGRKKSQKAYRLSKSLQKLLRRMFRMKPPEAAVSFQLANRYGDDEQEVYGAYPAHWSGGGGLASIPEACEKGADSPDMESAVRRTVSERFTSSTGVPVSNPAA</sequence>
<organism evidence="2 3">
    <name type="scientific">Apostasia shenzhenica</name>
    <dbReference type="NCBI Taxonomy" id="1088818"/>
    <lineage>
        <taxon>Eukaryota</taxon>
        <taxon>Viridiplantae</taxon>
        <taxon>Streptophyta</taxon>
        <taxon>Embryophyta</taxon>
        <taxon>Tracheophyta</taxon>
        <taxon>Spermatophyta</taxon>
        <taxon>Magnoliopsida</taxon>
        <taxon>Liliopsida</taxon>
        <taxon>Asparagales</taxon>
        <taxon>Orchidaceae</taxon>
        <taxon>Apostasioideae</taxon>
        <taxon>Apostasia</taxon>
    </lineage>
</organism>
<feature type="region of interest" description="Disordered" evidence="1">
    <location>
        <begin position="1"/>
        <end position="23"/>
    </location>
</feature>
<keyword evidence="3" id="KW-1185">Reference proteome</keyword>
<protein>
    <submittedName>
        <fullName evidence="2">Uncharacterized protein</fullName>
    </submittedName>
</protein>
<gene>
    <name evidence="2" type="ORF">AXF42_Ash021008</name>
</gene>